<dbReference type="eggNOG" id="ENOG502QR4P">
    <property type="taxonomic scope" value="Eukaryota"/>
</dbReference>
<protein>
    <submittedName>
        <fullName evidence="1">Uncharacterized protein</fullName>
    </submittedName>
</protein>
<dbReference type="STRING" id="71139.A0A059ADU2"/>
<evidence type="ECO:0000313" key="1">
    <source>
        <dbReference type="EMBL" id="KCW52272.1"/>
    </source>
</evidence>
<sequence length="311" mass="35969">MRSIYRVPARFTALNREAYQPQVVSFGPYHHGEAHLLPMEEHKRRTVRHLLKRSKKPKECFFESLREVAWDLEESYDALDPKWKAGSGKDAAPQFLELMITDGCFMLEILRFAASEVDDYAPNDPIFSYHGNIHIMTDICKDMLMLENQLPMLVLDRLVAVESDGKKDDEFVSRLILECFLFPSEGITRMDKCLHVLDVFRKKMLMEPEKEDEEDDESVNKFILKLCFPCKGITWMGKCLHVLDVVRNSMLMKPKKKDKVKRDDSREIIQLASATELSEHGIKFKRSKTDSITHISFAGGALTLPKIRVDE</sequence>
<dbReference type="InParanoid" id="A0A059ADU2"/>
<dbReference type="EMBL" id="KK198762">
    <property type="protein sequence ID" value="KCW52272.1"/>
    <property type="molecule type" value="Genomic_DNA"/>
</dbReference>
<reference evidence="1" key="1">
    <citation type="submission" date="2013-07" db="EMBL/GenBank/DDBJ databases">
        <title>The genome of Eucalyptus grandis.</title>
        <authorList>
            <person name="Schmutz J."/>
            <person name="Hayes R."/>
            <person name="Myburg A."/>
            <person name="Tuskan G."/>
            <person name="Grattapaglia D."/>
            <person name="Rokhsar D.S."/>
        </authorList>
    </citation>
    <scope>NUCLEOTIDE SEQUENCE</scope>
    <source>
        <tissue evidence="1">Leaf extractions</tissue>
    </source>
</reference>
<accession>A0A059ADU2</accession>
<proteinExistence type="predicted"/>
<dbReference type="OMA" id="HIMTDIC"/>
<dbReference type="AlphaFoldDB" id="A0A059ADU2"/>
<dbReference type="PANTHER" id="PTHR31170:SF18">
    <property type="entry name" value="(WILD MALAYSIAN BANANA) HYPOTHETICAL PROTEIN"/>
    <property type="match status" value="1"/>
</dbReference>
<dbReference type="Pfam" id="PF03140">
    <property type="entry name" value="DUF247"/>
    <property type="match status" value="1"/>
</dbReference>
<gene>
    <name evidence="1" type="ORF">EUGRSUZ_J01693</name>
</gene>
<dbReference type="InterPro" id="IPR004158">
    <property type="entry name" value="DUF247_pln"/>
</dbReference>
<dbReference type="PANTHER" id="PTHR31170">
    <property type="entry name" value="BNAC04G53230D PROTEIN"/>
    <property type="match status" value="1"/>
</dbReference>
<name>A0A059ADU2_EUCGR</name>
<organism evidence="1">
    <name type="scientific">Eucalyptus grandis</name>
    <name type="common">Flooded gum</name>
    <dbReference type="NCBI Taxonomy" id="71139"/>
    <lineage>
        <taxon>Eukaryota</taxon>
        <taxon>Viridiplantae</taxon>
        <taxon>Streptophyta</taxon>
        <taxon>Embryophyta</taxon>
        <taxon>Tracheophyta</taxon>
        <taxon>Spermatophyta</taxon>
        <taxon>Magnoliopsida</taxon>
        <taxon>eudicotyledons</taxon>
        <taxon>Gunneridae</taxon>
        <taxon>Pentapetalae</taxon>
        <taxon>rosids</taxon>
        <taxon>malvids</taxon>
        <taxon>Myrtales</taxon>
        <taxon>Myrtaceae</taxon>
        <taxon>Myrtoideae</taxon>
        <taxon>Eucalypteae</taxon>
        <taxon>Eucalyptus</taxon>
    </lineage>
</organism>
<dbReference type="Gramene" id="KCW52272">
    <property type="protein sequence ID" value="KCW52272"/>
    <property type="gene ID" value="EUGRSUZ_J01693"/>
</dbReference>